<sequence>MSIEKVKTLLEQLQIELKNSKHEVDTETKDKLQHMDANIHQILNTDNLQQQDIYDGIMQMEYSFLTKYPVASNIMREMMDIMSKAGI</sequence>
<dbReference type="InterPro" id="IPR025516">
    <property type="entry name" value="DUF4404"/>
</dbReference>
<dbReference type="EMBL" id="UOEW01000038">
    <property type="protein sequence ID" value="VAW33582.1"/>
    <property type="molecule type" value="Genomic_DNA"/>
</dbReference>
<proteinExistence type="predicted"/>
<evidence type="ECO:0008006" key="3">
    <source>
        <dbReference type="Google" id="ProtNLM"/>
    </source>
</evidence>
<evidence type="ECO:0000256" key="1">
    <source>
        <dbReference type="SAM" id="Coils"/>
    </source>
</evidence>
<keyword evidence="1" id="KW-0175">Coiled coil</keyword>
<feature type="coiled-coil region" evidence="1">
    <location>
        <begin position="3"/>
        <end position="30"/>
    </location>
</feature>
<dbReference type="AlphaFoldDB" id="A0A3B0V499"/>
<name>A0A3B0V499_9ZZZZ</name>
<dbReference type="Pfam" id="PF14357">
    <property type="entry name" value="DUF4404"/>
    <property type="match status" value="1"/>
</dbReference>
<organism evidence="2">
    <name type="scientific">hydrothermal vent metagenome</name>
    <dbReference type="NCBI Taxonomy" id="652676"/>
    <lineage>
        <taxon>unclassified sequences</taxon>
        <taxon>metagenomes</taxon>
        <taxon>ecological metagenomes</taxon>
    </lineage>
</organism>
<gene>
    <name evidence="2" type="ORF">MNBD_GAMMA01-469</name>
</gene>
<protein>
    <recommendedName>
        <fullName evidence="3">DUF4404 domain-containing protein</fullName>
    </recommendedName>
</protein>
<accession>A0A3B0V499</accession>
<evidence type="ECO:0000313" key="2">
    <source>
        <dbReference type="EMBL" id="VAW33582.1"/>
    </source>
</evidence>
<reference evidence="2" key="1">
    <citation type="submission" date="2018-06" db="EMBL/GenBank/DDBJ databases">
        <authorList>
            <person name="Zhirakovskaya E."/>
        </authorList>
    </citation>
    <scope>NUCLEOTIDE SEQUENCE</scope>
</reference>